<dbReference type="InterPro" id="IPR011759">
    <property type="entry name" value="Cyt_c_oxidase_su2_TM_dom"/>
</dbReference>
<evidence type="ECO:0000256" key="16">
    <source>
        <dbReference type="SAM" id="Phobius"/>
    </source>
</evidence>
<keyword evidence="8 14" id="KW-0249">Electron transport</keyword>
<evidence type="ECO:0000256" key="11">
    <source>
        <dbReference type="ARBA" id="ARBA00023136"/>
    </source>
</evidence>
<keyword evidence="7" id="KW-0732">Signal</keyword>
<keyword evidence="10 14" id="KW-0560">Oxidoreductase</keyword>
<dbReference type="PIRSF" id="PIRSF000292">
    <property type="entry name" value="Ubi_od_II"/>
    <property type="match status" value="1"/>
</dbReference>
<dbReference type="InterPro" id="IPR002429">
    <property type="entry name" value="CcO_II-like_C"/>
</dbReference>
<dbReference type="InterPro" id="IPR034227">
    <property type="entry name" value="CuRO_UO_II"/>
</dbReference>
<dbReference type="PANTHER" id="PTHR22888">
    <property type="entry name" value="CYTOCHROME C OXIDASE, SUBUNIT II"/>
    <property type="match status" value="1"/>
</dbReference>
<sequence>MNARGGHGHLMRRVAVSGLVYTLAGCNRGILDPIGPVAAAEKQIMINSTAIMLAIIIPTMLATVAIAWWFRRGNKKATYLPDWEYSGAVEMVVWGIPILTIMLLGGITWIGSHDLEPSRPLKSDKPPLKVEVVSLDWKWLFIYPDQGIATVNQLVVPAGTPVSYRLTSATVWNVFWVPQMGTMIYAMPRMTTRLNLQADRLGTFDGLSAHFSGDGFPGMQFKVQSMPADQFAMWAQGARGQGQVLDGRGYAELSKPSSYVKPMIYGSVAPGLFDAVVANRTPPNPVPAQQHNEPATPAGA</sequence>
<evidence type="ECO:0000313" key="20">
    <source>
        <dbReference type="Proteomes" id="UP001165342"/>
    </source>
</evidence>
<comment type="subcellular location">
    <subcellularLocation>
        <location evidence="1">Cell membrane</location>
        <topology evidence="1">Multi-pass membrane protein</topology>
    </subcellularLocation>
</comment>
<keyword evidence="3 14" id="KW-0813">Transport</keyword>
<comment type="similarity">
    <text evidence="2 14">Belongs to the cytochrome c oxidase subunit 2 family.</text>
</comment>
<feature type="domain" description="Cytochrome oxidase subunit II transmembrane region profile" evidence="18">
    <location>
        <begin position="22"/>
        <end position="119"/>
    </location>
</feature>
<protein>
    <recommendedName>
        <fullName evidence="14">Ubiquinol oxidase subunit 2</fullName>
    </recommendedName>
</protein>
<dbReference type="PROSITE" id="PS50999">
    <property type="entry name" value="COX2_TM"/>
    <property type="match status" value="1"/>
</dbReference>
<keyword evidence="20" id="KW-1185">Reference proteome</keyword>
<evidence type="ECO:0000256" key="9">
    <source>
        <dbReference type="ARBA" id="ARBA00022989"/>
    </source>
</evidence>
<organism evidence="19 20">
    <name type="scientific">Sphingomonas hankyongi</name>
    <dbReference type="NCBI Taxonomy" id="2908209"/>
    <lineage>
        <taxon>Bacteria</taxon>
        <taxon>Pseudomonadati</taxon>
        <taxon>Pseudomonadota</taxon>
        <taxon>Alphaproteobacteria</taxon>
        <taxon>Sphingomonadales</taxon>
        <taxon>Sphingomonadaceae</taxon>
        <taxon>Sphingomonas</taxon>
    </lineage>
</organism>
<dbReference type="Proteomes" id="UP001165342">
    <property type="component" value="Unassembled WGS sequence"/>
</dbReference>
<dbReference type="NCBIfam" id="TIGR01433">
    <property type="entry name" value="CyoA"/>
    <property type="match status" value="1"/>
</dbReference>
<evidence type="ECO:0000256" key="5">
    <source>
        <dbReference type="ARBA" id="ARBA00022660"/>
    </source>
</evidence>
<evidence type="ECO:0000256" key="14">
    <source>
        <dbReference type="PIRNR" id="PIRNR000292"/>
    </source>
</evidence>
<dbReference type="Pfam" id="PF06481">
    <property type="entry name" value="COX_ARM"/>
    <property type="match status" value="1"/>
</dbReference>
<dbReference type="PROSITE" id="PS51257">
    <property type="entry name" value="PROKAR_LIPOPROTEIN"/>
    <property type="match status" value="1"/>
</dbReference>
<dbReference type="Gene3D" id="2.60.40.420">
    <property type="entry name" value="Cupredoxins - blue copper proteins"/>
    <property type="match status" value="1"/>
</dbReference>
<feature type="transmembrane region" description="Helical" evidence="16">
    <location>
        <begin position="50"/>
        <end position="71"/>
    </location>
</feature>
<gene>
    <name evidence="19" type="primary">cyoA</name>
    <name evidence="19" type="ORF">LZ538_09215</name>
</gene>
<comment type="caution">
    <text evidence="19">The sequence shown here is derived from an EMBL/GenBank/DDBJ whole genome shotgun (WGS) entry which is preliminary data.</text>
</comment>
<evidence type="ECO:0000256" key="2">
    <source>
        <dbReference type="ARBA" id="ARBA00007866"/>
    </source>
</evidence>
<evidence type="ECO:0000256" key="1">
    <source>
        <dbReference type="ARBA" id="ARBA00004651"/>
    </source>
</evidence>
<keyword evidence="6 16" id="KW-0812">Transmembrane</keyword>
<keyword evidence="13" id="KW-0449">Lipoprotein</keyword>
<evidence type="ECO:0000259" key="18">
    <source>
        <dbReference type="PROSITE" id="PS50999"/>
    </source>
</evidence>
<keyword evidence="12" id="KW-0564">Palmitate</keyword>
<evidence type="ECO:0000256" key="12">
    <source>
        <dbReference type="ARBA" id="ARBA00023139"/>
    </source>
</evidence>
<dbReference type="RefSeq" id="WP_249831730.1">
    <property type="nucleotide sequence ID" value="NZ_JAMGBE010000003.1"/>
</dbReference>
<name>A0ABT0S329_9SPHN</name>
<keyword evidence="11 14" id="KW-0472">Membrane</keyword>
<feature type="region of interest" description="Disordered" evidence="15">
    <location>
        <begin position="280"/>
        <end position="300"/>
    </location>
</feature>
<keyword evidence="5 14" id="KW-0679">Respiratory chain</keyword>
<dbReference type="EMBL" id="JAMGBE010000003">
    <property type="protein sequence ID" value="MCL6730231.1"/>
    <property type="molecule type" value="Genomic_DNA"/>
</dbReference>
<dbReference type="InterPro" id="IPR010514">
    <property type="entry name" value="COX_ARM"/>
</dbReference>
<keyword evidence="4 14" id="KW-1003">Cell membrane</keyword>
<accession>A0ABT0S329</accession>
<feature type="transmembrane region" description="Helical" evidence="16">
    <location>
        <begin position="91"/>
        <end position="112"/>
    </location>
</feature>
<reference evidence="19" key="1">
    <citation type="submission" date="2022-05" db="EMBL/GenBank/DDBJ databases">
        <authorList>
            <person name="Jo J.-H."/>
            <person name="Im W.-T."/>
        </authorList>
    </citation>
    <scope>NUCLEOTIDE SEQUENCE</scope>
    <source>
        <strain evidence="19">SE220</strain>
    </source>
</reference>
<evidence type="ECO:0000313" key="19">
    <source>
        <dbReference type="EMBL" id="MCL6730231.1"/>
    </source>
</evidence>
<evidence type="ECO:0000256" key="8">
    <source>
        <dbReference type="ARBA" id="ARBA00022982"/>
    </source>
</evidence>
<evidence type="ECO:0000256" key="13">
    <source>
        <dbReference type="ARBA" id="ARBA00023288"/>
    </source>
</evidence>
<dbReference type="SUPFAM" id="SSF49503">
    <property type="entry name" value="Cupredoxins"/>
    <property type="match status" value="1"/>
</dbReference>
<evidence type="ECO:0000256" key="15">
    <source>
        <dbReference type="SAM" id="MobiDB-lite"/>
    </source>
</evidence>
<dbReference type="InterPro" id="IPR006333">
    <property type="entry name" value="Cyt_o_ubiquinol_oxidase_su2"/>
</dbReference>
<evidence type="ECO:0000256" key="10">
    <source>
        <dbReference type="ARBA" id="ARBA00023002"/>
    </source>
</evidence>
<dbReference type="InterPro" id="IPR008972">
    <property type="entry name" value="Cupredoxin"/>
</dbReference>
<dbReference type="PROSITE" id="PS50857">
    <property type="entry name" value="COX2_CUA"/>
    <property type="match status" value="1"/>
</dbReference>
<evidence type="ECO:0000256" key="4">
    <source>
        <dbReference type="ARBA" id="ARBA00022475"/>
    </source>
</evidence>
<proteinExistence type="inferred from homology"/>
<evidence type="ECO:0000256" key="6">
    <source>
        <dbReference type="ARBA" id="ARBA00022692"/>
    </source>
</evidence>
<dbReference type="PANTHER" id="PTHR22888:SF18">
    <property type="entry name" value="CYTOCHROME BO(3) UBIQUINOL OXIDASE SUBUNIT 2"/>
    <property type="match status" value="1"/>
</dbReference>
<dbReference type="CDD" id="cd04212">
    <property type="entry name" value="CuRO_UO_II"/>
    <property type="match status" value="1"/>
</dbReference>
<dbReference type="InterPro" id="IPR036257">
    <property type="entry name" value="Cyt_c_oxidase_su2_TM_sf"/>
</dbReference>
<evidence type="ECO:0000259" key="17">
    <source>
        <dbReference type="PROSITE" id="PS50857"/>
    </source>
</evidence>
<feature type="domain" description="Cytochrome oxidase subunit II copper A binding" evidence="17">
    <location>
        <begin position="125"/>
        <end position="237"/>
    </location>
</feature>
<evidence type="ECO:0000256" key="3">
    <source>
        <dbReference type="ARBA" id="ARBA00022448"/>
    </source>
</evidence>
<dbReference type="Gene3D" id="1.10.287.90">
    <property type="match status" value="1"/>
</dbReference>
<keyword evidence="9 16" id="KW-1133">Transmembrane helix</keyword>
<dbReference type="InterPro" id="IPR045187">
    <property type="entry name" value="CcO_II"/>
</dbReference>
<dbReference type="SUPFAM" id="SSF81464">
    <property type="entry name" value="Cytochrome c oxidase subunit II-like, transmembrane region"/>
    <property type="match status" value="1"/>
</dbReference>
<evidence type="ECO:0000256" key="7">
    <source>
        <dbReference type="ARBA" id="ARBA00022729"/>
    </source>
</evidence>